<dbReference type="GO" id="GO:0005509">
    <property type="term" value="F:calcium ion binding"/>
    <property type="evidence" value="ECO:0007669"/>
    <property type="project" value="UniProtKB-UniRule"/>
</dbReference>
<dbReference type="PRINTS" id="PR00205">
    <property type="entry name" value="CADHERIN"/>
</dbReference>
<dbReference type="GO" id="GO:0007156">
    <property type="term" value="P:homophilic cell adhesion via plasma membrane adhesion molecules"/>
    <property type="evidence" value="ECO:0007669"/>
    <property type="project" value="InterPro"/>
</dbReference>
<dbReference type="PANTHER" id="PTHR24027:SF438">
    <property type="entry name" value="CADHERIN 23"/>
    <property type="match status" value="1"/>
</dbReference>
<dbReference type="EMBL" id="GEDC01017350">
    <property type="protein sequence ID" value="JAS19948.1"/>
    <property type="molecule type" value="Transcribed_RNA"/>
</dbReference>
<dbReference type="SMART" id="SM00112">
    <property type="entry name" value="CA"/>
    <property type="match status" value="1"/>
</dbReference>
<dbReference type="GO" id="GO:0016342">
    <property type="term" value="C:catenin complex"/>
    <property type="evidence" value="ECO:0007669"/>
    <property type="project" value="TreeGrafter"/>
</dbReference>
<feature type="region of interest" description="Disordered" evidence="6">
    <location>
        <begin position="137"/>
        <end position="156"/>
    </location>
</feature>
<dbReference type="InterPro" id="IPR020894">
    <property type="entry name" value="Cadherin_CS"/>
</dbReference>
<dbReference type="GO" id="GO:0016477">
    <property type="term" value="P:cell migration"/>
    <property type="evidence" value="ECO:0007669"/>
    <property type="project" value="TreeGrafter"/>
</dbReference>
<sequence>DNAPRFDKDNFKITLPENATVGRFIAALSVQDADNAGRSEISFTIEKSSDRKRKFGVNHDGTLIVQKPLDREETPMYELKILAIDDGFHPLTGTATVTVIVEDVNDNAPDFLEDYRPVIQEHSSPRRILEVFATDVDDPAKKNGPPFTYSLDPEAS</sequence>
<keyword evidence="3 5" id="KW-0106">Calcium</keyword>
<organism evidence="8">
    <name type="scientific">Clastoptera arizonana</name>
    <name type="common">Arizona spittle bug</name>
    <dbReference type="NCBI Taxonomy" id="38151"/>
    <lineage>
        <taxon>Eukaryota</taxon>
        <taxon>Metazoa</taxon>
        <taxon>Ecdysozoa</taxon>
        <taxon>Arthropoda</taxon>
        <taxon>Hexapoda</taxon>
        <taxon>Insecta</taxon>
        <taxon>Pterygota</taxon>
        <taxon>Neoptera</taxon>
        <taxon>Paraneoptera</taxon>
        <taxon>Hemiptera</taxon>
        <taxon>Auchenorrhyncha</taxon>
        <taxon>Cercopoidea</taxon>
        <taxon>Clastopteridae</taxon>
        <taxon>Clastoptera</taxon>
    </lineage>
</organism>
<gene>
    <name evidence="8" type="ORF">g.1371</name>
</gene>
<evidence type="ECO:0000256" key="5">
    <source>
        <dbReference type="PROSITE-ProRule" id="PRU00043"/>
    </source>
</evidence>
<dbReference type="SUPFAM" id="SSF49313">
    <property type="entry name" value="Cadherin-like"/>
    <property type="match status" value="2"/>
</dbReference>
<dbReference type="InterPro" id="IPR039808">
    <property type="entry name" value="Cadherin"/>
</dbReference>
<keyword evidence="4" id="KW-0472">Membrane</keyword>
<dbReference type="CDD" id="cd11304">
    <property type="entry name" value="Cadherin_repeat"/>
    <property type="match status" value="1"/>
</dbReference>
<reference evidence="8" key="1">
    <citation type="submission" date="2015-12" db="EMBL/GenBank/DDBJ databases">
        <title>De novo transcriptome assembly of four potential Pierce s Disease insect vectors from Arizona vineyards.</title>
        <authorList>
            <person name="Tassone E.E."/>
        </authorList>
    </citation>
    <scope>NUCLEOTIDE SEQUENCE</scope>
</reference>
<proteinExistence type="predicted"/>
<feature type="non-terminal residue" evidence="8">
    <location>
        <position position="1"/>
    </location>
</feature>
<keyword evidence="2" id="KW-0677">Repeat</keyword>
<dbReference type="PROSITE" id="PS50268">
    <property type="entry name" value="CADHERIN_2"/>
    <property type="match status" value="1"/>
</dbReference>
<evidence type="ECO:0000313" key="8">
    <source>
        <dbReference type="EMBL" id="JAS19948.1"/>
    </source>
</evidence>
<dbReference type="GO" id="GO:0045296">
    <property type="term" value="F:cadherin binding"/>
    <property type="evidence" value="ECO:0007669"/>
    <property type="project" value="TreeGrafter"/>
</dbReference>
<evidence type="ECO:0000256" key="1">
    <source>
        <dbReference type="ARBA" id="ARBA00004370"/>
    </source>
</evidence>
<dbReference type="GO" id="GO:0008013">
    <property type="term" value="F:beta-catenin binding"/>
    <property type="evidence" value="ECO:0007669"/>
    <property type="project" value="TreeGrafter"/>
</dbReference>
<dbReference type="PROSITE" id="PS00232">
    <property type="entry name" value="CADHERIN_1"/>
    <property type="match status" value="1"/>
</dbReference>
<dbReference type="InterPro" id="IPR015919">
    <property type="entry name" value="Cadherin-like_sf"/>
</dbReference>
<dbReference type="AlphaFoldDB" id="A0A1B6D2P5"/>
<dbReference type="Pfam" id="PF00028">
    <property type="entry name" value="Cadherin"/>
    <property type="match status" value="1"/>
</dbReference>
<dbReference type="Gene3D" id="2.60.40.60">
    <property type="entry name" value="Cadherins"/>
    <property type="match status" value="2"/>
</dbReference>
<accession>A0A1B6D2P5</accession>
<evidence type="ECO:0000259" key="7">
    <source>
        <dbReference type="PROSITE" id="PS50268"/>
    </source>
</evidence>
<name>A0A1B6D2P5_9HEMI</name>
<evidence type="ECO:0000256" key="2">
    <source>
        <dbReference type="ARBA" id="ARBA00022737"/>
    </source>
</evidence>
<dbReference type="InterPro" id="IPR002126">
    <property type="entry name" value="Cadherin-like_dom"/>
</dbReference>
<comment type="subcellular location">
    <subcellularLocation>
        <location evidence="1">Membrane</location>
    </subcellularLocation>
</comment>
<feature type="non-terminal residue" evidence="8">
    <location>
        <position position="156"/>
    </location>
</feature>
<dbReference type="FunFam" id="2.60.40.60:FF:000092">
    <property type="entry name" value="Protocadherin 8"/>
    <property type="match status" value="1"/>
</dbReference>
<evidence type="ECO:0000256" key="3">
    <source>
        <dbReference type="ARBA" id="ARBA00022837"/>
    </source>
</evidence>
<dbReference type="GO" id="GO:0031175">
    <property type="term" value="P:neuron projection development"/>
    <property type="evidence" value="ECO:0007669"/>
    <property type="project" value="TreeGrafter"/>
</dbReference>
<feature type="domain" description="Cadherin" evidence="7">
    <location>
        <begin position="7"/>
        <end position="111"/>
    </location>
</feature>
<dbReference type="PANTHER" id="PTHR24027">
    <property type="entry name" value="CADHERIN-23"/>
    <property type="match status" value="1"/>
</dbReference>
<evidence type="ECO:0000256" key="6">
    <source>
        <dbReference type="SAM" id="MobiDB-lite"/>
    </source>
</evidence>
<evidence type="ECO:0000256" key="4">
    <source>
        <dbReference type="ARBA" id="ARBA00023136"/>
    </source>
</evidence>
<protein>
    <recommendedName>
        <fullName evidence="7">Cadherin domain-containing protein</fullName>
    </recommendedName>
</protein>